<feature type="region of interest" description="Disordered" evidence="1">
    <location>
        <begin position="148"/>
        <end position="169"/>
    </location>
</feature>
<accession>A0A956SGT8</accession>
<protein>
    <recommendedName>
        <fullName evidence="5">6-bladed beta-propeller</fullName>
    </recommendedName>
</protein>
<evidence type="ECO:0000313" key="4">
    <source>
        <dbReference type="Proteomes" id="UP000739538"/>
    </source>
</evidence>
<evidence type="ECO:0000256" key="1">
    <source>
        <dbReference type="SAM" id="MobiDB-lite"/>
    </source>
</evidence>
<proteinExistence type="predicted"/>
<feature type="chain" id="PRO_5037235051" description="6-bladed beta-propeller" evidence="2">
    <location>
        <begin position="22"/>
        <end position="408"/>
    </location>
</feature>
<evidence type="ECO:0000313" key="3">
    <source>
        <dbReference type="EMBL" id="MCA9757733.1"/>
    </source>
</evidence>
<comment type="caution">
    <text evidence="3">The sequence shown here is derived from an EMBL/GenBank/DDBJ whole genome shotgun (WGS) entry which is preliminary data.</text>
</comment>
<dbReference type="Gene3D" id="2.120.10.30">
    <property type="entry name" value="TolB, C-terminal domain"/>
    <property type="match status" value="1"/>
</dbReference>
<reference evidence="3" key="1">
    <citation type="submission" date="2020-04" db="EMBL/GenBank/DDBJ databases">
        <authorList>
            <person name="Zhang T."/>
        </authorList>
    </citation>
    <scope>NUCLEOTIDE SEQUENCE</scope>
    <source>
        <strain evidence="3">HKST-UBA02</strain>
    </source>
</reference>
<evidence type="ECO:0000256" key="2">
    <source>
        <dbReference type="SAM" id="SignalP"/>
    </source>
</evidence>
<evidence type="ECO:0008006" key="5">
    <source>
        <dbReference type="Google" id="ProtNLM"/>
    </source>
</evidence>
<organism evidence="3 4">
    <name type="scientific">Eiseniibacteriota bacterium</name>
    <dbReference type="NCBI Taxonomy" id="2212470"/>
    <lineage>
        <taxon>Bacteria</taxon>
        <taxon>Candidatus Eiseniibacteriota</taxon>
    </lineage>
</organism>
<feature type="signal peptide" evidence="2">
    <location>
        <begin position="1"/>
        <end position="21"/>
    </location>
</feature>
<dbReference type="SUPFAM" id="SSF63825">
    <property type="entry name" value="YWTD domain"/>
    <property type="match status" value="1"/>
</dbReference>
<dbReference type="Proteomes" id="UP000739538">
    <property type="component" value="Unassembled WGS sequence"/>
</dbReference>
<keyword evidence="2" id="KW-0732">Signal</keyword>
<dbReference type="SUPFAM" id="SSF63829">
    <property type="entry name" value="Calcium-dependent phosphotriesterase"/>
    <property type="match status" value="1"/>
</dbReference>
<dbReference type="AlphaFoldDB" id="A0A956SGT8"/>
<name>A0A956SGT8_UNCEI</name>
<dbReference type="InterPro" id="IPR011042">
    <property type="entry name" value="6-blade_b-propeller_TolB-like"/>
</dbReference>
<gene>
    <name evidence="3" type="ORF">KDA27_18170</name>
</gene>
<reference evidence="3" key="2">
    <citation type="journal article" date="2021" name="Microbiome">
        <title>Successional dynamics and alternative stable states in a saline activated sludge microbial community over 9 years.</title>
        <authorList>
            <person name="Wang Y."/>
            <person name="Ye J."/>
            <person name="Ju F."/>
            <person name="Liu L."/>
            <person name="Boyd J.A."/>
            <person name="Deng Y."/>
            <person name="Parks D.H."/>
            <person name="Jiang X."/>
            <person name="Yin X."/>
            <person name="Woodcroft B.J."/>
            <person name="Tyson G.W."/>
            <person name="Hugenholtz P."/>
            <person name="Polz M.F."/>
            <person name="Zhang T."/>
        </authorList>
    </citation>
    <scope>NUCLEOTIDE SEQUENCE</scope>
    <source>
        <strain evidence="3">HKST-UBA02</strain>
    </source>
</reference>
<dbReference type="EMBL" id="JAGQHS010000116">
    <property type="protein sequence ID" value="MCA9757733.1"/>
    <property type="molecule type" value="Genomic_DNA"/>
</dbReference>
<sequence>MPTAPSPIVTFLAIASVVAFAGRTTYALAEDADPARSDIDVWNSATPAKGSGAVSLNEVWRTDPGTDDERDFFGLIAGLDAGPDGRVYVLDSQLFLVRVYERNGDYVGSFGREGEGPGEFYRPAAVMATASGIEIPQLVPSRVVRFDRDGEPTQDGGLPRPEDGGPQGFLGGAASGGVVVFSCWADDFQENARVSHRYLARWDDEQWGTVYHSEIREFVPADPVIDENVYDTFDRRWDVGADGRVYAVTKNGDYTIYVWAADGSLERRIHREAERIDREPDEIDQVRRYYEAVTRGIDATIRVNEYHRMIETLFVRDDGTLWVLPTAGVLDRPNGAIGVFDVFDGEGTFVRSVTLMGEGDPFHDGLYVVGDRLFVARGQFEGRISSWGGEADDDAAPMAVICYEFPAP</sequence>